<reference evidence="2 3" key="1">
    <citation type="submission" date="2020-02" db="EMBL/GenBank/DDBJ databases">
        <authorList>
            <person name="Li X.-J."/>
            <person name="Han X.-M."/>
        </authorList>
    </citation>
    <scope>NUCLEOTIDE SEQUENCE [LARGE SCALE GENOMIC DNA]</scope>
    <source>
        <strain evidence="2 3">CCTCC AB 2017055</strain>
    </source>
</reference>
<evidence type="ECO:0000313" key="3">
    <source>
        <dbReference type="Proteomes" id="UP000475214"/>
    </source>
</evidence>
<evidence type="ECO:0000259" key="1">
    <source>
        <dbReference type="PROSITE" id="PS51186"/>
    </source>
</evidence>
<dbReference type="InterPro" id="IPR000182">
    <property type="entry name" value="GNAT_dom"/>
</dbReference>
<feature type="domain" description="N-acetyltransferase" evidence="1">
    <location>
        <begin position="40"/>
        <end position="179"/>
    </location>
</feature>
<dbReference type="PROSITE" id="PS51186">
    <property type="entry name" value="GNAT"/>
    <property type="match status" value="1"/>
</dbReference>
<sequence length="179" mass="20091">MPELSVPTVDVHRSFLAAMAEFEAEGRGDADDRSMIGNDLRVYGATWESPEVFEKYVRWLRAQSLESSPRPGGHVPATTMWWVDGTDYLGRIAIRHRLTDSLWRLGGHIGYDVRPSARRQGHATAMLKSALPIARDLGIEQALVTCDDDNVASRKVIENNGGVFENQIERKLRFWVPTG</sequence>
<dbReference type="PANTHER" id="PTHR39173:SF1">
    <property type="entry name" value="ACETYLTRANSFERASE"/>
    <property type="match status" value="1"/>
</dbReference>
<dbReference type="Proteomes" id="UP000475214">
    <property type="component" value="Unassembled WGS sequence"/>
</dbReference>
<dbReference type="CDD" id="cd04301">
    <property type="entry name" value="NAT_SF"/>
    <property type="match status" value="1"/>
</dbReference>
<dbReference type="InterPro" id="IPR016181">
    <property type="entry name" value="Acyl_CoA_acyltransferase"/>
</dbReference>
<proteinExistence type="predicted"/>
<gene>
    <name evidence="2" type="ORF">G1H10_14345</name>
</gene>
<dbReference type="Gene3D" id="3.40.630.30">
    <property type="match status" value="1"/>
</dbReference>
<comment type="caution">
    <text evidence="2">The sequence shown here is derived from an EMBL/GenBank/DDBJ whole genome shotgun (WGS) entry which is preliminary data.</text>
</comment>
<organism evidence="2 3">
    <name type="scientific">Phytoactinopolyspora halotolerans</name>
    <dbReference type="NCBI Taxonomy" id="1981512"/>
    <lineage>
        <taxon>Bacteria</taxon>
        <taxon>Bacillati</taxon>
        <taxon>Actinomycetota</taxon>
        <taxon>Actinomycetes</taxon>
        <taxon>Jiangellales</taxon>
        <taxon>Jiangellaceae</taxon>
        <taxon>Phytoactinopolyspora</taxon>
    </lineage>
</organism>
<dbReference type="SUPFAM" id="SSF55729">
    <property type="entry name" value="Acyl-CoA N-acyltransferases (Nat)"/>
    <property type="match status" value="1"/>
</dbReference>
<keyword evidence="3" id="KW-1185">Reference proteome</keyword>
<name>A0A6L9S9V6_9ACTN</name>
<dbReference type="RefSeq" id="WP_163738797.1">
    <property type="nucleotide sequence ID" value="NZ_JAAGOA010000009.1"/>
</dbReference>
<protein>
    <submittedName>
        <fullName evidence="2">GNAT family N-acetyltransferase</fullName>
    </submittedName>
</protein>
<dbReference type="PANTHER" id="PTHR39173">
    <property type="entry name" value="ACETYLTRANSFERASE"/>
    <property type="match status" value="1"/>
</dbReference>
<accession>A0A6L9S9V6</accession>
<evidence type="ECO:0000313" key="2">
    <source>
        <dbReference type="EMBL" id="NEE01352.1"/>
    </source>
</evidence>
<dbReference type="AlphaFoldDB" id="A0A6L9S9V6"/>
<dbReference type="EMBL" id="JAAGOA010000009">
    <property type="protein sequence ID" value="NEE01352.1"/>
    <property type="molecule type" value="Genomic_DNA"/>
</dbReference>
<dbReference type="Pfam" id="PF13302">
    <property type="entry name" value="Acetyltransf_3"/>
    <property type="match status" value="1"/>
</dbReference>
<dbReference type="GO" id="GO:0016747">
    <property type="term" value="F:acyltransferase activity, transferring groups other than amino-acyl groups"/>
    <property type="evidence" value="ECO:0007669"/>
    <property type="project" value="InterPro"/>
</dbReference>
<keyword evidence="2" id="KW-0808">Transferase</keyword>